<protein>
    <submittedName>
        <fullName evidence="1">Uncharacterized protein</fullName>
    </submittedName>
</protein>
<dbReference type="Proteomes" id="UP000177268">
    <property type="component" value="Unassembled WGS sequence"/>
</dbReference>
<proteinExistence type="predicted"/>
<comment type="caution">
    <text evidence="1">The sequence shown here is derived from an EMBL/GenBank/DDBJ whole genome shotgun (WGS) entry which is preliminary data.</text>
</comment>
<accession>A0A1F5ZHQ6</accession>
<evidence type="ECO:0000313" key="1">
    <source>
        <dbReference type="EMBL" id="OGG11843.1"/>
    </source>
</evidence>
<organism evidence="1 2">
    <name type="scientific">Candidatus Gottesmanbacteria bacterium RBG_13_45_10</name>
    <dbReference type="NCBI Taxonomy" id="1798370"/>
    <lineage>
        <taxon>Bacteria</taxon>
        <taxon>Candidatus Gottesmaniibacteriota</taxon>
    </lineage>
</organism>
<dbReference type="EMBL" id="MFIZ01000013">
    <property type="protein sequence ID" value="OGG11843.1"/>
    <property type="molecule type" value="Genomic_DNA"/>
</dbReference>
<gene>
    <name evidence="1" type="ORF">A2Z00_01540</name>
</gene>
<sequence length="201" mass="21542">MVLLDLVVFHMMTQAQSASPLSVISSNQQLSSAQTATTGLQLCPQSCLAAIAQATASSQIKPLTGTPSSAPVPSPQQAVARVKEFFIPLGSGSSTSDEWADIPGLQASIETRNYPSIKTVTFEASIRIPTGNEIAYVRLYNKTDGHPVWFSDVSLEGGTGALVTSQAITLDSGNKLYQVQMKTTLKYEAFVDQTRLHITTY</sequence>
<evidence type="ECO:0000313" key="2">
    <source>
        <dbReference type="Proteomes" id="UP000177268"/>
    </source>
</evidence>
<dbReference type="AlphaFoldDB" id="A0A1F5ZHQ6"/>
<name>A0A1F5ZHQ6_9BACT</name>
<reference evidence="1 2" key="1">
    <citation type="journal article" date="2016" name="Nat. Commun.">
        <title>Thousands of microbial genomes shed light on interconnected biogeochemical processes in an aquifer system.</title>
        <authorList>
            <person name="Anantharaman K."/>
            <person name="Brown C.T."/>
            <person name="Hug L.A."/>
            <person name="Sharon I."/>
            <person name="Castelle C.J."/>
            <person name="Probst A.J."/>
            <person name="Thomas B.C."/>
            <person name="Singh A."/>
            <person name="Wilkins M.J."/>
            <person name="Karaoz U."/>
            <person name="Brodie E.L."/>
            <person name="Williams K.H."/>
            <person name="Hubbard S.S."/>
            <person name="Banfield J.F."/>
        </authorList>
    </citation>
    <scope>NUCLEOTIDE SEQUENCE [LARGE SCALE GENOMIC DNA]</scope>
</reference>